<organism evidence="1">
    <name type="scientific">Veillonella dispar DORA_11</name>
    <dbReference type="NCBI Taxonomy" id="1403949"/>
    <lineage>
        <taxon>Bacteria</taxon>
        <taxon>Bacillati</taxon>
        <taxon>Bacillota</taxon>
        <taxon>Negativicutes</taxon>
        <taxon>Veillonellales</taxon>
        <taxon>Veillonellaceae</taxon>
        <taxon>Veillonella</taxon>
    </lineage>
</organism>
<dbReference type="AlphaFoldDB" id="W1V1E4"/>
<dbReference type="EMBL" id="AZMJ01000575">
    <property type="protein sequence ID" value="ETI97718.1"/>
    <property type="molecule type" value="Genomic_DNA"/>
</dbReference>
<gene>
    <name evidence="1" type="ORF">Q619_VDC00575G0031</name>
</gene>
<accession>W1V1E4</accession>
<dbReference type="PATRIC" id="fig|1403949.3.peg.1439"/>
<dbReference type="Proteomes" id="UP000018855">
    <property type="component" value="Unassembled WGS sequence"/>
</dbReference>
<sequence>MSYLYYFYITVSGLVMRVPIYEALAHYKRNEMLPYTEYFGLGFFTDISLAESTIAESKKLVGFSDLNDNSFSIKTHYLNDCTHIGDDINYEIVNNKIYGVWYDYDIDPYYSSSGYIGLFSTLEYAEKALDWYKTWDIFNVYGLDCLGIDTITLNLRGWTEGFITVYD</sequence>
<comment type="caution">
    <text evidence="1">The sequence shown here is derived from an EMBL/GenBank/DDBJ whole genome shotgun (WGS) entry which is preliminary data.</text>
</comment>
<reference evidence="1" key="1">
    <citation type="submission" date="2013-12" db="EMBL/GenBank/DDBJ databases">
        <title>A Varibaculum cambriense genome reconstructed from a premature infant gut community with otherwise low bacterial novelty that shifts toward anaerobic metabolism during the third week of life.</title>
        <authorList>
            <person name="Brown C.T."/>
            <person name="Sharon I."/>
            <person name="Thomas B.C."/>
            <person name="Castelle C.J."/>
            <person name="Morowitz M.J."/>
            <person name="Banfield J.F."/>
        </authorList>
    </citation>
    <scope>NUCLEOTIDE SEQUENCE [LARGE SCALE GENOMIC DNA]</scope>
</reference>
<proteinExistence type="predicted"/>
<evidence type="ECO:0000313" key="1">
    <source>
        <dbReference type="EMBL" id="ETI97718.1"/>
    </source>
</evidence>
<protein>
    <submittedName>
        <fullName evidence="1">Uncharacterized protein</fullName>
    </submittedName>
</protein>
<name>W1V1E4_9FIRM</name>